<gene>
    <name evidence="3" type="ORF">H8S20_12660</name>
</gene>
<reference evidence="3 4" key="1">
    <citation type="submission" date="2020-08" db="EMBL/GenBank/DDBJ databases">
        <title>Genome public.</title>
        <authorList>
            <person name="Liu C."/>
            <person name="Sun Q."/>
        </authorList>
    </citation>
    <scope>NUCLEOTIDE SEQUENCE [LARGE SCALE GENOMIC DNA]</scope>
    <source>
        <strain evidence="3 4">NSJ-6</strain>
    </source>
</reference>
<feature type="coiled-coil region" evidence="1">
    <location>
        <begin position="34"/>
        <end position="68"/>
    </location>
</feature>
<keyword evidence="1" id="KW-0175">Coiled coil</keyword>
<dbReference type="Proteomes" id="UP000596929">
    <property type="component" value="Unassembled WGS sequence"/>
</dbReference>
<dbReference type="RefSeq" id="WP_032118704.1">
    <property type="nucleotide sequence ID" value="NZ_JACOOO010000026.1"/>
</dbReference>
<feature type="region of interest" description="Disordered" evidence="2">
    <location>
        <begin position="69"/>
        <end position="96"/>
    </location>
</feature>
<evidence type="ECO:0000313" key="3">
    <source>
        <dbReference type="EMBL" id="MBC5629738.1"/>
    </source>
</evidence>
<protein>
    <submittedName>
        <fullName evidence="3">Uncharacterized protein</fullName>
    </submittedName>
</protein>
<evidence type="ECO:0000256" key="2">
    <source>
        <dbReference type="SAM" id="MobiDB-lite"/>
    </source>
</evidence>
<proteinExistence type="predicted"/>
<accession>A0ABR7DGE0</accession>
<evidence type="ECO:0000256" key="1">
    <source>
        <dbReference type="SAM" id="Coils"/>
    </source>
</evidence>
<keyword evidence="4" id="KW-1185">Reference proteome</keyword>
<sequence>MKKFKIVIIIYIFSLLIGYPYKINAYEEPSDEIIEDNKVEYRSIDDLLKELKEERKLINQQKLDEINQKKLEKQNQDGGVSEEAPVPETPKPKKDSENEYIPKLIVRLRGKHSPKYLCSYELLITDDTKEIELSKDIISNYSLLMKKPSLKVRPGEIINFEFVPNCKSLNAYIWDEENDLLKEIKVKRGCIEVPNIDKKIVVIIQGNFSNGYIKYGIVLDIRK</sequence>
<comment type="caution">
    <text evidence="3">The sequence shown here is derived from an EMBL/GenBank/DDBJ whole genome shotgun (WGS) entry which is preliminary data.</text>
</comment>
<name>A0ABR7DGE0_9CLOT</name>
<dbReference type="EMBL" id="JACOOO010000026">
    <property type="protein sequence ID" value="MBC5629738.1"/>
    <property type="molecule type" value="Genomic_DNA"/>
</dbReference>
<evidence type="ECO:0000313" key="4">
    <source>
        <dbReference type="Proteomes" id="UP000596929"/>
    </source>
</evidence>
<organism evidence="3 4">
    <name type="scientific">Clostridium hominis</name>
    <dbReference type="NCBI Taxonomy" id="2763036"/>
    <lineage>
        <taxon>Bacteria</taxon>
        <taxon>Bacillati</taxon>
        <taxon>Bacillota</taxon>
        <taxon>Clostridia</taxon>
        <taxon>Eubacteriales</taxon>
        <taxon>Clostridiaceae</taxon>
        <taxon>Clostridium</taxon>
    </lineage>
</organism>